<accession>A0A8H5YQA5</accession>
<evidence type="ECO:0000256" key="3">
    <source>
        <dbReference type="ARBA" id="ARBA00023242"/>
    </source>
</evidence>
<keyword evidence="3" id="KW-0539">Nucleus</keyword>
<evidence type="ECO:0000313" key="7">
    <source>
        <dbReference type="Proteomes" id="UP000532311"/>
    </source>
</evidence>
<dbReference type="EMBL" id="JAAQPF010000092">
    <property type="protein sequence ID" value="KAF5716482.1"/>
    <property type="molecule type" value="Genomic_DNA"/>
</dbReference>
<feature type="domain" description="Zn(2)-C6 fungal-type" evidence="5">
    <location>
        <begin position="16"/>
        <end position="44"/>
    </location>
</feature>
<dbReference type="GO" id="GO:0000981">
    <property type="term" value="F:DNA-binding transcription factor activity, RNA polymerase II-specific"/>
    <property type="evidence" value="ECO:0007669"/>
    <property type="project" value="InterPro"/>
</dbReference>
<keyword evidence="2" id="KW-0479">Metal-binding</keyword>
<keyword evidence="7" id="KW-1185">Reference proteome</keyword>
<dbReference type="Pfam" id="PF00172">
    <property type="entry name" value="Zn_clus"/>
    <property type="match status" value="1"/>
</dbReference>
<dbReference type="SUPFAM" id="SSF57701">
    <property type="entry name" value="Zn2/Cys6 DNA-binding domain"/>
    <property type="match status" value="1"/>
</dbReference>
<dbReference type="Pfam" id="PF04082">
    <property type="entry name" value="Fungal_trans"/>
    <property type="match status" value="1"/>
</dbReference>
<evidence type="ECO:0000259" key="5">
    <source>
        <dbReference type="PROSITE" id="PS50048"/>
    </source>
</evidence>
<comment type="caution">
    <text evidence="6">The sequence shown here is derived from an EMBL/GenBank/DDBJ whole genome shotgun (WGS) entry which is preliminary data.</text>
</comment>
<feature type="compositionally biased region" description="Basic and acidic residues" evidence="4">
    <location>
        <begin position="96"/>
        <end position="105"/>
    </location>
</feature>
<name>A0A8H5YQA5_9HYPO</name>
<dbReference type="CDD" id="cd00067">
    <property type="entry name" value="GAL4"/>
    <property type="match status" value="1"/>
</dbReference>
<sequence>MSTPDSSKPKPHRVLACVLCQQRKVKCDRTFPCSNCLKHGVQCVPATQPRQRRRRFPERELLDRLRRYEALMKQNNVKFDPLHDDHGSEKSSPNDYHSDRDEEASQGRAEGVAEVKNIWHAMRQGYRDPNDSFFETAISHAQDQSYNNDEHMLFGSRQTAVELYTLHPEPAQLFRLWQVYLDNVNPLLKVTHTPTLQGRIVEAASNLKEVPSTLEALMFGIYCLAILTLTPEECQNMFKQTKEELSTRFQFGCQQALSNSNFLRTGSRECLTALFLYLVSVRSASHPKSISSMLAVAMRIAQRMGLQSENINARSSVLEAEMRRRLWWSLVLFDSRVSALGDHKPTSLAPGWDCALPMNVSDSELREETKNAPKVQEQATEAIFAVVRSELGDYTRNSPFYIAFTNPLMKPLAKKLPEGGDVALERMIEEKYLKFCDADNRLHYMTLWTARGSIATCRLMNDFLVYLESSATYNQANHEAAVSYAIDWLECDEKLSSSPLTKGFRWFLQLYFPLPAYIRIIQHLKTQPFSSIAERGWKVMKDNYEARSQGASVDRWHPIFKPFANIVLGAWDTVKKAHEQAEREIETPELVDVINRKIADMSLQGNEPTEPQAQDNAGMEMDGVQLQMPFGFGDPGMFFDMGGQPGFDPVTSAPYMAGSAPLTVNMNQLNWSSMNWGMSGIELIAKTATIKFTNNDIKVDCDPTVKSINLFLTDKGEELPNNNKFSEKTYSGESKKAVITYKTPPPAPTTYSVGAGIPFPDGAQVTLTGESFHRFHMSYAAEKQEGQTALS</sequence>
<evidence type="ECO:0000313" key="6">
    <source>
        <dbReference type="EMBL" id="KAF5716482.1"/>
    </source>
</evidence>
<dbReference type="InterPro" id="IPR001138">
    <property type="entry name" value="Zn2Cys6_DnaBD"/>
</dbReference>
<dbReference type="InterPro" id="IPR036864">
    <property type="entry name" value="Zn2-C6_fun-type_DNA-bd_sf"/>
</dbReference>
<dbReference type="Proteomes" id="UP000532311">
    <property type="component" value="Unassembled WGS sequence"/>
</dbReference>
<dbReference type="AlphaFoldDB" id="A0A8H5YQA5"/>
<dbReference type="SMART" id="SM00906">
    <property type="entry name" value="Fungal_trans"/>
    <property type="match status" value="1"/>
</dbReference>
<dbReference type="GO" id="GO:0003677">
    <property type="term" value="F:DNA binding"/>
    <property type="evidence" value="ECO:0007669"/>
    <property type="project" value="InterPro"/>
</dbReference>
<dbReference type="InterPro" id="IPR050613">
    <property type="entry name" value="Sec_Metabolite_Reg"/>
</dbReference>
<proteinExistence type="predicted"/>
<dbReference type="PROSITE" id="PS50048">
    <property type="entry name" value="ZN2_CY6_FUNGAL_2"/>
    <property type="match status" value="1"/>
</dbReference>
<dbReference type="CDD" id="cd12148">
    <property type="entry name" value="fungal_TF_MHR"/>
    <property type="match status" value="1"/>
</dbReference>
<feature type="compositionally biased region" description="Basic and acidic residues" evidence="4">
    <location>
        <begin position="80"/>
        <end position="89"/>
    </location>
</feature>
<dbReference type="PANTHER" id="PTHR31001">
    <property type="entry name" value="UNCHARACTERIZED TRANSCRIPTIONAL REGULATORY PROTEIN"/>
    <property type="match status" value="1"/>
</dbReference>
<feature type="region of interest" description="Disordered" evidence="4">
    <location>
        <begin position="76"/>
        <end position="109"/>
    </location>
</feature>
<evidence type="ECO:0000256" key="1">
    <source>
        <dbReference type="ARBA" id="ARBA00004123"/>
    </source>
</evidence>
<dbReference type="SMART" id="SM00066">
    <property type="entry name" value="GAL4"/>
    <property type="match status" value="1"/>
</dbReference>
<dbReference type="GO" id="GO:0006351">
    <property type="term" value="P:DNA-templated transcription"/>
    <property type="evidence" value="ECO:0007669"/>
    <property type="project" value="InterPro"/>
</dbReference>
<organism evidence="6 7">
    <name type="scientific">Fusarium globosum</name>
    <dbReference type="NCBI Taxonomy" id="78864"/>
    <lineage>
        <taxon>Eukaryota</taxon>
        <taxon>Fungi</taxon>
        <taxon>Dikarya</taxon>
        <taxon>Ascomycota</taxon>
        <taxon>Pezizomycotina</taxon>
        <taxon>Sordariomycetes</taxon>
        <taxon>Hypocreomycetidae</taxon>
        <taxon>Hypocreales</taxon>
        <taxon>Nectriaceae</taxon>
        <taxon>Fusarium</taxon>
        <taxon>Fusarium fujikuroi species complex</taxon>
    </lineage>
</organism>
<dbReference type="GO" id="GO:0008270">
    <property type="term" value="F:zinc ion binding"/>
    <property type="evidence" value="ECO:0007669"/>
    <property type="project" value="InterPro"/>
</dbReference>
<comment type="subcellular location">
    <subcellularLocation>
        <location evidence="1">Nucleus</location>
    </subcellularLocation>
</comment>
<gene>
    <name evidence="6" type="ORF">FGLOB1_2560</name>
</gene>
<evidence type="ECO:0000256" key="2">
    <source>
        <dbReference type="ARBA" id="ARBA00022723"/>
    </source>
</evidence>
<evidence type="ECO:0000256" key="4">
    <source>
        <dbReference type="SAM" id="MobiDB-lite"/>
    </source>
</evidence>
<dbReference type="GO" id="GO:0005634">
    <property type="term" value="C:nucleus"/>
    <property type="evidence" value="ECO:0007669"/>
    <property type="project" value="UniProtKB-SubCell"/>
</dbReference>
<dbReference type="InterPro" id="IPR007219">
    <property type="entry name" value="XnlR_reg_dom"/>
</dbReference>
<reference evidence="6 7" key="1">
    <citation type="submission" date="2020-05" db="EMBL/GenBank/DDBJ databases">
        <title>Identification and distribution of gene clusters putatively required for synthesis of sphingolipid metabolism inhibitors in phylogenetically diverse species of the filamentous fungus Fusarium.</title>
        <authorList>
            <person name="Kim H.-S."/>
            <person name="Busman M."/>
            <person name="Brown D.W."/>
            <person name="Divon H."/>
            <person name="Uhlig S."/>
            <person name="Proctor R.H."/>
        </authorList>
    </citation>
    <scope>NUCLEOTIDE SEQUENCE [LARGE SCALE GENOMIC DNA]</scope>
    <source>
        <strain evidence="6 7">NRRL 26131</strain>
    </source>
</reference>
<dbReference type="PANTHER" id="PTHR31001:SF45">
    <property type="entry name" value="ZN(II)2CYS6 TRANSCRIPTION FACTOR (EUROFUNG)"/>
    <property type="match status" value="1"/>
</dbReference>
<protein>
    <submittedName>
        <fullName evidence="6">C6 transcription factor</fullName>
    </submittedName>
</protein>
<dbReference type="Gene3D" id="4.10.240.10">
    <property type="entry name" value="Zn(2)-C6 fungal-type DNA-binding domain"/>
    <property type="match status" value="1"/>
</dbReference>